<dbReference type="InterPro" id="IPR036866">
    <property type="entry name" value="RibonucZ/Hydroxyglut_hydro"/>
</dbReference>
<organism evidence="2 3">
    <name type="scientific">Eiseniibacteriota bacterium</name>
    <dbReference type="NCBI Taxonomy" id="2212470"/>
    <lineage>
        <taxon>Bacteria</taxon>
        <taxon>Candidatus Eiseniibacteriota</taxon>
    </lineage>
</organism>
<dbReference type="SUPFAM" id="SSF56281">
    <property type="entry name" value="Metallo-hydrolase/oxidoreductase"/>
    <property type="match status" value="1"/>
</dbReference>
<evidence type="ECO:0000259" key="1">
    <source>
        <dbReference type="Pfam" id="PF12706"/>
    </source>
</evidence>
<evidence type="ECO:0000313" key="2">
    <source>
        <dbReference type="EMBL" id="MBU2693439.1"/>
    </source>
</evidence>
<dbReference type="Gene3D" id="3.60.15.10">
    <property type="entry name" value="Ribonuclease Z/Hydroxyacylglutathione hydrolase-like"/>
    <property type="match status" value="1"/>
</dbReference>
<dbReference type="AlphaFoldDB" id="A0A948S420"/>
<name>A0A948S420_UNCEI</name>
<sequence length="763" mass="84860">MNEEPEGSHKGQVAKKSVFHEFSCCEKCCEIIDVRRYRRVLDEMLETLEKDASGINSRIVLAGQLLKIAASLLEGTREERDLNAIVAGHLIREDAFVFARDALIASAPGDLFSFTVLLSLTMTAARGSDRGYEALDLFRQCLPNLVPLLRRNPPTISSPFPAMSHLNQKRCLTDVRRILHSIGLADYFAFFSSGWLESIRSDPATIEVANEPNQADSGDMKIGLINDSYFVREISHLKEASTTLESLTSCAAYADLSTRLQTVIENIGKLYYKNIDKLRVKGARNAIDGVRGTNEISIARDHWLKARSYLESSQNRDYRLSKLYKMVQKPLDSSMHGKFHDKRVQELLKAMSEDPIVNGNDLRTLILDRTKDPLGKRDCLCVVRRWSSAHPLVQGAKYEENLFGGGLFLSARGFGLVIDPGVDYISNLRFFTPFEFDDIDAVVVTHSHVDHNASLDQILALSHERSRNIGADGKFSDKGIDLIVCESEPDPRIHLRRQIEECNGLGQCKTVDDCMRRQICSRSYGGVNAVSYLSELGREGDLKMWERELGGAVLRVEAIRVKHRFRWDDISAGLLITLTSEDGNEVKIGYTSDTEYFSADAGSGIRRAIWESFGGCDILVANVCSVTFPDLMLEAGLSNHLGLSGVRRLLSEIEPVPSVVILNEWALQGAAMDYRLLAAQYLESMLDDNGRDTKILVGEIGLRVSWSETGAPLVVAACSHGIQMPVLPAKVFQTKADNSELKPLIQTLTQCPESHETRACSPL</sequence>
<evidence type="ECO:0000313" key="3">
    <source>
        <dbReference type="Proteomes" id="UP000777784"/>
    </source>
</evidence>
<proteinExistence type="predicted"/>
<dbReference type="InterPro" id="IPR001279">
    <property type="entry name" value="Metallo-B-lactamas"/>
</dbReference>
<dbReference type="EMBL" id="JAHJDP010000121">
    <property type="protein sequence ID" value="MBU2693439.1"/>
    <property type="molecule type" value="Genomic_DNA"/>
</dbReference>
<accession>A0A948S420</accession>
<comment type="caution">
    <text evidence="2">The sequence shown here is derived from an EMBL/GenBank/DDBJ whole genome shotgun (WGS) entry which is preliminary data.</text>
</comment>
<protein>
    <submittedName>
        <fullName evidence="2">MBL fold metallo-hydrolase</fullName>
    </submittedName>
</protein>
<feature type="domain" description="Metallo-beta-lactamase" evidence="1">
    <location>
        <begin position="417"/>
        <end position="464"/>
    </location>
</feature>
<dbReference type="Pfam" id="PF12706">
    <property type="entry name" value="Lactamase_B_2"/>
    <property type="match status" value="1"/>
</dbReference>
<reference evidence="2" key="1">
    <citation type="submission" date="2021-05" db="EMBL/GenBank/DDBJ databases">
        <title>Energy efficiency and biological interactions define the core microbiome of deep oligotrophic groundwater.</title>
        <authorList>
            <person name="Mehrshad M."/>
            <person name="Lopez-Fernandez M."/>
            <person name="Bell E."/>
            <person name="Bernier-Latmani R."/>
            <person name="Bertilsson S."/>
            <person name="Dopson M."/>
        </authorList>
    </citation>
    <scope>NUCLEOTIDE SEQUENCE</scope>
    <source>
        <strain evidence="2">Modern_marine.mb.64</strain>
    </source>
</reference>
<gene>
    <name evidence="2" type="ORF">KJ970_21180</name>
</gene>
<dbReference type="Proteomes" id="UP000777784">
    <property type="component" value="Unassembled WGS sequence"/>
</dbReference>